<dbReference type="InterPro" id="IPR050145">
    <property type="entry name" value="Centrin_CML-like"/>
</dbReference>
<evidence type="ECO:0000256" key="2">
    <source>
        <dbReference type="ARBA" id="ARBA00022837"/>
    </source>
</evidence>
<reference evidence="5" key="1">
    <citation type="journal article" date="2019" name="Gigascience">
        <title>De novo genome assembly of the endangered Acer yangbiense, a plant species with extremely small populations endemic to Yunnan Province, China.</title>
        <authorList>
            <person name="Yang J."/>
            <person name="Wariss H.M."/>
            <person name="Tao L."/>
            <person name="Zhang R."/>
            <person name="Yun Q."/>
            <person name="Hollingsworth P."/>
            <person name="Dao Z."/>
            <person name="Luo G."/>
            <person name="Guo H."/>
            <person name="Ma Y."/>
            <person name="Sun W."/>
        </authorList>
    </citation>
    <scope>NUCLEOTIDE SEQUENCE [LARGE SCALE GENOMIC DNA]</scope>
    <source>
        <strain evidence="5">cv. Malutang</strain>
    </source>
</reference>
<evidence type="ECO:0000256" key="1">
    <source>
        <dbReference type="ARBA" id="ARBA00022737"/>
    </source>
</evidence>
<dbReference type="SUPFAM" id="SSF47473">
    <property type="entry name" value="EF-hand"/>
    <property type="match status" value="1"/>
</dbReference>
<dbReference type="Proteomes" id="UP000323000">
    <property type="component" value="Chromosome 10"/>
</dbReference>
<dbReference type="CDD" id="cd00051">
    <property type="entry name" value="EFh"/>
    <property type="match status" value="2"/>
</dbReference>
<evidence type="ECO:0000313" key="4">
    <source>
        <dbReference type="EMBL" id="TXG52385.1"/>
    </source>
</evidence>
<dbReference type="Pfam" id="PF13499">
    <property type="entry name" value="EF-hand_7"/>
    <property type="match status" value="1"/>
</dbReference>
<keyword evidence="1" id="KW-0677">Repeat</keyword>
<feature type="domain" description="EF-hand" evidence="3">
    <location>
        <begin position="13"/>
        <end position="48"/>
    </location>
</feature>
<evidence type="ECO:0000313" key="5">
    <source>
        <dbReference type="Proteomes" id="UP000323000"/>
    </source>
</evidence>
<dbReference type="Gene3D" id="1.10.238.10">
    <property type="entry name" value="EF-hand"/>
    <property type="match status" value="2"/>
</dbReference>
<dbReference type="GO" id="GO:0005509">
    <property type="term" value="F:calcium ion binding"/>
    <property type="evidence" value="ECO:0007669"/>
    <property type="project" value="InterPro"/>
</dbReference>
<dbReference type="PROSITE" id="PS00018">
    <property type="entry name" value="EF_HAND_1"/>
    <property type="match status" value="4"/>
</dbReference>
<comment type="caution">
    <text evidence="4">The sequence shown here is derived from an EMBL/GenBank/DDBJ whole genome shotgun (WGS) entry which is preliminary data.</text>
</comment>
<feature type="domain" description="EF-hand" evidence="3">
    <location>
        <begin position="53"/>
        <end position="84"/>
    </location>
</feature>
<dbReference type="SMART" id="SM00054">
    <property type="entry name" value="EFh"/>
    <property type="match status" value="4"/>
</dbReference>
<dbReference type="InterPro" id="IPR018247">
    <property type="entry name" value="EF_Hand_1_Ca_BS"/>
</dbReference>
<dbReference type="PANTHER" id="PTHR23050">
    <property type="entry name" value="CALCIUM BINDING PROTEIN"/>
    <property type="match status" value="1"/>
</dbReference>
<proteinExistence type="predicted"/>
<dbReference type="Pfam" id="PF13202">
    <property type="entry name" value="EF-hand_5"/>
    <property type="match status" value="2"/>
</dbReference>
<organism evidence="4 5">
    <name type="scientific">Acer yangbiense</name>
    <dbReference type="NCBI Taxonomy" id="1000413"/>
    <lineage>
        <taxon>Eukaryota</taxon>
        <taxon>Viridiplantae</taxon>
        <taxon>Streptophyta</taxon>
        <taxon>Embryophyta</taxon>
        <taxon>Tracheophyta</taxon>
        <taxon>Spermatophyta</taxon>
        <taxon>Magnoliopsida</taxon>
        <taxon>eudicotyledons</taxon>
        <taxon>Gunneridae</taxon>
        <taxon>Pentapetalae</taxon>
        <taxon>rosids</taxon>
        <taxon>malvids</taxon>
        <taxon>Sapindales</taxon>
        <taxon>Sapindaceae</taxon>
        <taxon>Hippocastanoideae</taxon>
        <taxon>Acereae</taxon>
        <taxon>Acer</taxon>
    </lineage>
</organism>
<sequence length="181" mass="20604">MPYHVLKPASVALTAEQLKAIFKEQDADGNGRLTREELRKVYEKLGSRYPDWRVRRSLSHADTDGDGSISLDELDELVKYVLKLAQILVIEKMPLYVPKSASVALTAEQLKAIFKEQDADGNGRLTREELRKVYEKLGSRYPDWRVRRSLSHADTDGDGSISLDELDELVKYVLKLGYTLH</sequence>
<gene>
    <name evidence="4" type="ORF">EZV62_021554</name>
</gene>
<evidence type="ECO:0000259" key="3">
    <source>
        <dbReference type="PROSITE" id="PS50222"/>
    </source>
</evidence>
<feature type="domain" description="EF-hand" evidence="3">
    <location>
        <begin position="105"/>
        <end position="140"/>
    </location>
</feature>
<dbReference type="PROSITE" id="PS50222">
    <property type="entry name" value="EF_HAND_2"/>
    <property type="match status" value="4"/>
</dbReference>
<dbReference type="OrthoDB" id="26525at2759"/>
<protein>
    <recommendedName>
        <fullName evidence="3">EF-hand domain-containing protein</fullName>
    </recommendedName>
</protein>
<dbReference type="InterPro" id="IPR002048">
    <property type="entry name" value="EF_hand_dom"/>
</dbReference>
<dbReference type="EMBL" id="VAHF01000010">
    <property type="protein sequence ID" value="TXG52385.1"/>
    <property type="molecule type" value="Genomic_DNA"/>
</dbReference>
<name>A0A5C7H6Z9_9ROSI</name>
<keyword evidence="2" id="KW-0106">Calcium</keyword>
<dbReference type="InterPro" id="IPR011992">
    <property type="entry name" value="EF-hand-dom_pair"/>
</dbReference>
<dbReference type="AlphaFoldDB" id="A0A5C7H6Z9"/>
<accession>A0A5C7H6Z9</accession>
<keyword evidence="5" id="KW-1185">Reference proteome</keyword>
<feature type="domain" description="EF-hand" evidence="3">
    <location>
        <begin position="145"/>
        <end position="176"/>
    </location>
</feature>